<gene>
    <name evidence="3" type="primary">SIPAR</name>
</gene>
<dbReference type="PANTHER" id="PTHR31980:SF1">
    <property type="entry name" value="PROTEIN FAM220A"/>
    <property type="match status" value="1"/>
</dbReference>
<proteinExistence type="evidence at transcript level"/>
<organism evidence="3">
    <name type="scientific">Neovison vison</name>
    <name type="common">American mink</name>
    <name type="synonym">Mustela vison</name>
    <dbReference type="NCBI Taxonomy" id="452646"/>
    <lineage>
        <taxon>Eukaryota</taxon>
        <taxon>Metazoa</taxon>
        <taxon>Chordata</taxon>
        <taxon>Craniata</taxon>
        <taxon>Vertebrata</taxon>
        <taxon>Euteleostomi</taxon>
        <taxon>Mammalia</taxon>
        <taxon>Eutheria</taxon>
        <taxon>Laurasiatheria</taxon>
        <taxon>Carnivora</taxon>
        <taxon>Caniformia</taxon>
        <taxon>Musteloidea</taxon>
        <taxon>Mustelidae</taxon>
        <taxon>Mustelinae</taxon>
        <taxon>Neogale</taxon>
    </lineage>
</organism>
<evidence type="ECO:0000256" key="1">
    <source>
        <dbReference type="SAM" id="MobiDB-lite"/>
    </source>
</evidence>
<dbReference type="GO" id="GO:0097677">
    <property type="term" value="F:STAT family protein binding"/>
    <property type="evidence" value="ECO:0007669"/>
    <property type="project" value="TreeGrafter"/>
</dbReference>
<evidence type="ECO:0000313" key="3">
    <source>
        <dbReference type="EMBL" id="CCP73442.1"/>
    </source>
</evidence>
<feature type="region of interest" description="Disordered" evidence="1">
    <location>
        <begin position="25"/>
        <end position="54"/>
    </location>
</feature>
<feature type="domain" description="SIPAR" evidence="2">
    <location>
        <begin position="4"/>
        <end position="251"/>
    </location>
</feature>
<dbReference type="AlphaFoldDB" id="U6CUF6"/>
<feature type="region of interest" description="Disordered" evidence="1">
    <location>
        <begin position="129"/>
        <end position="168"/>
    </location>
</feature>
<dbReference type="InterPro" id="IPR029155">
    <property type="entry name" value="SIPAR"/>
</dbReference>
<dbReference type="GO" id="GO:0005634">
    <property type="term" value="C:nucleus"/>
    <property type="evidence" value="ECO:0007669"/>
    <property type="project" value="TreeGrafter"/>
</dbReference>
<dbReference type="Pfam" id="PF15487">
    <property type="entry name" value="FAM220"/>
    <property type="match status" value="1"/>
</dbReference>
<dbReference type="EMBL" id="HAAF01001616">
    <property type="protein sequence ID" value="CCP73442.1"/>
    <property type="molecule type" value="mRNA"/>
</dbReference>
<evidence type="ECO:0000259" key="2">
    <source>
        <dbReference type="Pfam" id="PF15487"/>
    </source>
</evidence>
<reference evidence="3" key="1">
    <citation type="submission" date="2012-11" db="EMBL/GenBank/DDBJ databases">
        <title>An American mink transcriptome.</title>
        <authorList>
            <person name="Anistoroaei R."/>
            <person name="Christensen K."/>
        </authorList>
    </citation>
    <scope>NUCLEOTIDE SEQUENCE</scope>
    <source>
        <tissue evidence="3">Pool of brain</tissue>
    </source>
</reference>
<sequence>MRDTCLGKVQAAGQDSDWLLYGLEGAQGESPCPTDTPSPSWMPQPAVDGDGNSQNEELSVKMKNASSEASLFLHNGNKALPCLKESLRRNAASVAGQSKTVHVFCAPAEERSAGVCCGVREALLKHWLEGGPGATNRDGGRGRTAESRASGLPRPQKRSESGISEEEPPSALLEGLGFELELSGLHFVLSPLLHAYPQVFLNETQSVFLGHSEPLFSEPTVESKKMLSSVRSTSDDLQIILVLLALPAFEIANSIRHS</sequence>
<dbReference type="PANTHER" id="PTHR31980">
    <property type="entry name" value="PROTEIN FAM220A"/>
    <property type="match status" value="1"/>
</dbReference>
<accession>U6CUF6</accession>
<dbReference type="InterPro" id="IPR040355">
    <property type="entry name" value="FAM220A"/>
</dbReference>
<dbReference type="GO" id="GO:0000122">
    <property type="term" value="P:negative regulation of transcription by RNA polymerase II"/>
    <property type="evidence" value="ECO:0007669"/>
    <property type="project" value="TreeGrafter"/>
</dbReference>
<protein>
    <submittedName>
        <fullName evidence="3">STAT3-interacting protein as a repressor</fullName>
    </submittedName>
</protein>
<name>U6CUF6_NEOVI</name>